<reference evidence="3" key="1">
    <citation type="submission" date="2019-07" db="EMBL/GenBank/DDBJ databases">
        <title>Annotation for the trematode Paragonimus miyazaki's.</title>
        <authorList>
            <person name="Choi Y.-J."/>
        </authorList>
    </citation>
    <scope>NUCLEOTIDE SEQUENCE</scope>
    <source>
        <strain evidence="3">Japan</strain>
    </source>
</reference>
<feature type="compositionally biased region" description="Low complexity" evidence="1">
    <location>
        <begin position="140"/>
        <end position="159"/>
    </location>
</feature>
<dbReference type="EMBL" id="JTDE01005086">
    <property type="protein sequence ID" value="KAF7251386.1"/>
    <property type="molecule type" value="Genomic_DNA"/>
</dbReference>
<feature type="signal peptide" evidence="2">
    <location>
        <begin position="1"/>
        <end position="25"/>
    </location>
</feature>
<protein>
    <submittedName>
        <fullName evidence="3">Uncharacterized protein</fullName>
    </submittedName>
</protein>
<proteinExistence type="predicted"/>
<feature type="chain" id="PRO_5035933960" evidence="2">
    <location>
        <begin position="26"/>
        <end position="284"/>
    </location>
</feature>
<evidence type="ECO:0000313" key="3">
    <source>
        <dbReference type="EMBL" id="KAF7251386.1"/>
    </source>
</evidence>
<comment type="caution">
    <text evidence="3">The sequence shown here is derived from an EMBL/GenBank/DDBJ whole genome shotgun (WGS) entry which is preliminary data.</text>
</comment>
<evidence type="ECO:0000313" key="4">
    <source>
        <dbReference type="Proteomes" id="UP000822476"/>
    </source>
</evidence>
<gene>
    <name evidence="3" type="ORF">EG68_08383</name>
</gene>
<sequence>MFIRPYTYLCLVLTMLLLNGKPVRRHHSSGCGGCGGGGGCSSGSCCDQNVCAGDKDKNVEIKLDASENVYVMDKKGKPTGSTGGAGSCNTQIVASDDAIVISGVGGCCGCPTDCNKTDDCHTTTEELTEPTTEYTEETETTPPYTIATDPPRRTTTTTAGTTECDKDVIIIGVVDVVGVYPPIYAPPCLPVPISMYQLRYKLDIVFGAVVYDIPFAAGAYQVLSVAQSLSISENYQISVIINGGFCYQFLMSGIPTSAGLPCKITDVTQMTCPQQVYPSCNMPF</sequence>
<keyword evidence="4" id="KW-1185">Reference proteome</keyword>
<accession>A0A8S9YMP5</accession>
<keyword evidence="2" id="KW-0732">Signal</keyword>
<dbReference type="Proteomes" id="UP000822476">
    <property type="component" value="Unassembled WGS sequence"/>
</dbReference>
<organism evidence="3 4">
    <name type="scientific">Paragonimus skrjabini miyazakii</name>
    <dbReference type="NCBI Taxonomy" id="59628"/>
    <lineage>
        <taxon>Eukaryota</taxon>
        <taxon>Metazoa</taxon>
        <taxon>Spiralia</taxon>
        <taxon>Lophotrochozoa</taxon>
        <taxon>Platyhelminthes</taxon>
        <taxon>Trematoda</taxon>
        <taxon>Digenea</taxon>
        <taxon>Plagiorchiida</taxon>
        <taxon>Troglotremata</taxon>
        <taxon>Troglotrematidae</taxon>
        <taxon>Paragonimus</taxon>
    </lineage>
</organism>
<evidence type="ECO:0000256" key="1">
    <source>
        <dbReference type="SAM" id="MobiDB-lite"/>
    </source>
</evidence>
<name>A0A8S9YMP5_9TREM</name>
<feature type="region of interest" description="Disordered" evidence="1">
    <location>
        <begin position="126"/>
        <end position="159"/>
    </location>
</feature>
<dbReference type="AlphaFoldDB" id="A0A8S9YMP5"/>
<evidence type="ECO:0000256" key="2">
    <source>
        <dbReference type="SAM" id="SignalP"/>
    </source>
</evidence>